<evidence type="ECO:0000256" key="1">
    <source>
        <dbReference type="ARBA" id="ARBA00008559"/>
    </source>
</evidence>
<dbReference type="InterPro" id="IPR009057">
    <property type="entry name" value="Homeodomain-like_sf"/>
</dbReference>
<evidence type="ECO:0000313" key="6">
    <source>
        <dbReference type="Proteomes" id="UP001410394"/>
    </source>
</evidence>
<proteinExistence type="inferred from homology"/>
<organism evidence="5 6">
    <name type="scientific">Uliginosibacterium sediminicola</name>
    <dbReference type="NCBI Taxonomy" id="2024550"/>
    <lineage>
        <taxon>Bacteria</taxon>
        <taxon>Pseudomonadati</taxon>
        <taxon>Pseudomonadota</taxon>
        <taxon>Betaproteobacteria</taxon>
        <taxon>Rhodocyclales</taxon>
        <taxon>Zoogloeaceae</taxon>
        <taxon>Uliginosibacterium</taxon>
    </lineage>
</organism>
<evidence type="ECO:0000256" key="3">
    <source>
        <dbReference type="ARBA" id="ARBA00029540"/>
    </source>
</evidence>
<dbReference type="InterPro" id="IPR050207">
    <property type="entry name" value="Trans_regulatory_Fis"/>
</dbReference>
<dbReference type="SUPFAM" id="SSF46689">
    <property type="entry name" value="Homeodomain-like"/>
    <property type="match status" value="1"/>
</dbReference>
<comment type="similarity">
    <text evidence="1">Belongs to the transcriptional regulatory Fis family.</text>
</comment>
<accession>A0ABU9YY38</accession>
<dbReference type="RefSeq" id="WP_345919269.1">
    <property type="nucleotide sequence ID" value="NZ_JBDIVE010000003.1"/>
</dbReference>
<dbReference type="InterPro" id="IPR002197">
    <property type="entry name" value="HTH_Fis"/>
</dbReference>
<dbReference type="PRINTS" id="PR01590">
    <property type="entry name" value="HTHFIS"/>
</dbReference>
<dbReference type="PRINTS" id="PR01591">
    <property type="entry name" value="DNABINDNGFIS"/>
</dbReference>
<feature type="domain" description="DNA binding HTH" evidence="4">
    <location>
        <begin position="35"/>
        <end position="74"/>
    </location>
</feature>
<dbReference type="PIRSF" id="PIRSF002097">
    <property type="entry name" value="DNA-binding_Fis"/>
    <property type="match status" value="1"/>
</dbReference>
<comment type="caution">
    <text evidence="5">The sequence shown here is derived from an EMBL/GenBank/DDBJ whole genome shotgun (WGS) entry which is preliminary data.</text>
</comment>
<gene>
    <name evidence="5" type="ORF">ABDB84_08415</name>
</gene>
<reference evidence="5 6" key="1">
    <citation type="journal article" date="2018" name="Int. J. Syst. Evol. Microbiol.">
        <title>Uliginosibacterium sediminicola sp. nov., isolated from freshwater sediment.</title>
        <authorList>
            <person name="Hwang W.M."/>
            <person name="Kim S.M."/>
            <person name="Kang K."/>
            <person name="Ahn T.Y."/>
        </authorList>
    </citation>
    <scope>NUCLEOTIDE SEQUENCE [LARGE SCALE GENOMIC DNA]</scope>
    <source>
        <strain evidence="5 6">M1-21</strain>
    </source>
</reference>
<evidence type="ECO:0000313" key="5">
    <source>
        <dbReference type="EMBL" id="MEN3068501.1"/>
    </source>
</evidence>
<dbReference type="PANTHER" id="PTHR47918">
    <property type="entry name" value="DNA-BINDING PROTEIN FIS"/>
    <property type="match status" value="1"/>
</dbReference>
<evidence type="ECO:0000256" key="2">
    <source>
        <dbReference type="ARBA" id="ARBA00023125"/>
    </source>
</evidence>
<sequence>MSPKNEISLCVSAALERYFADLNGEKPAGIYDMVIREVEKPMLQSVMQQTGGNQTQAADILGITRNTLRRKLTEHGLL</sequence>
<name>A0ABU9YY38_9RHOO</name>
<keyword evidence="2" id="KW-0238">DNA-binding</keyword>
<dbReference type="Proteomes" id="UP001410394">
    <property type="component" value="Unassembled WGS sequence"/>
</dbReference>
<evidence type="ECO:0000259" key="4">
    <source>
        <dbReference type="Pfam" id="PF02954"/>
    </source>
</evidence>
<keyword evidence="6" id="KW-1185">Reference proteome</keyword>
<dbReference type="EMBL" id="JBDIVE010000003">
    <property type="protein sequence ID" value="MEN3068501.1"/>
    <property type="molecule type" value="Genomic_DNA"/>
</dbReference>
<dbReference type="InterPro" id="IPR005412">
    <property type="entry name" value="Fis_DNA-bd"/>
</dbReference>
<dbReference type="PANTHER" id="PTHR47918:SF1">
    <property type="entry name" value="DNA-BINDING PROTEIN FIS"/>
    <property type="match status" value="1"/>
</dbReference>
<dbReference type="Gene3D" id="1.10.10.60">
    <property type="entry name" value="Homeodomain-like"/>
    <property type="match status" value="1"/>
</dbReference>
<dbReference type="Pfam" id="PF02954">
    <property type="entry name" value="HTH_8"/>
    <property type="match status" value="1"/>
</dbReference>
<protein>
    <recommendedName>
        <fullName evidence="3">Putative Fis-like DNA-binding protein</fullName>
    </recommendedName>
</protein>